<dbReference type="AlphaFoldDB" id="A0A1I5HT75"/>
<evidence type="ECO:0000313" key="3">
    <source>
        <dbReference type="Proteomes" id="UP000183642"/>
    </source>
</evidence>
<evidence type="ECO:0000256" key="1">
    <source>
        <dbReference type="SAM" id="MobiDB-lite"/>
    </source>
</evidence>
<gene>
    <name evidence="2" type="ORF">SAMN05660359_04019</name>
</gene>
<proteinExistence type="predicted"/>
<dbReference type="EMBL" id="FOWE01000010">
    <property type="protein sequence ID" value="SFO51349.1"/>
    <property type="molecule type" value="Genomic_DNA"/>
</dbReference>
<name>A0A1I5HT75_9ACTN</name>
<organism evidence="2 3">
    <name type="scientific">Geodermatophilus obscurus</name>
    <dbReference type="NCBI Taxonomy" id="1861"/>
    <lineage>
        <taxon>Bacteria</taxon>
        <taxon>Bacillati</taxon>
        <taxon>Actinomycetota</taxon>
        <taxon>Actinomycetes</taxon>
        <taxon>Geodermatophilales</taxon>
        <taxon>Geodermatophilaceae</taxon>
        <taxon>Geodermatophilus</taxon>
    </lineage>
</organism>
<sequence>MHVPSVGRMTTTPVLEPVHRPEDGELVGHLTAATDREGWVAHAVPGTPLRTFATRAEAEAFLRSRGLALLAERWEYRPADGGEARTAWLVEARPGAVVVRFGYDTTSVRLTGAELERLTPA</sequence>
<protein>
    <submittedName>
        <fullName evidence="2">Uncharacterized protein</fullName>
    </submittedName>
</protein>
<dbReference type="Proteomes" id="UP000183642">
    <property type="component" value="Unassembled WGS sequence"/>
</dbReference>
<reference evidence="3" key="1">
    <citation type="submission" date="2016-10" db="EMBL/GenBank/DDBJ databases">
        <authorList>
            <person name="Varghese N."/>
            <person name="Submissions S."/>
        </authorList>
    </citation>
    <scope>NUCLEOTIDE SEQUENCE [LARGE SCALE GENOMIC DNA]</scope>
    <source>
        <strain evidence="3">DSM 43161</strain>
    </source>
</reference>
<accession>A0A1I5HT75</accession>
<keyword evidence="3" id="KW-1185">Reference proteome</keyword>
<evidence type="ECO:0000313" key="2">
    <source>
        <dbReference type="EMBL" id="SFO51349.1"/>
    </source>
</evidence>
<feature type="region of interest" description="Disordered" evidence="1">
    <location>
        <begin position="1"/>
        <end position="20"/>
    </location>
</feature>